<evidence type="ECO:0000313" key="3">
    <source>
        <dbReference type="EMBL" id="ATP57180.1"/>
    </source>
</evidence>
<feature type="domain" description="TonB-dependent receptor plug" evidence="2">
    <location>
        <begin position="28"/>
        <end position="80"/>
    </location>
</feature>
<organism evidence="3 4">
    <name type="scientific">Pedobacter ginsengisoli</name>
    <dbReference type="NCBI Taxonomy" id="363852"/>
    <lineage>
        <taxon>Bacteria</taxon>
        <taxon>Pseudomonadati</taxon>
        <taxon>Bacteroidota</taxon>
        <taxon>Sphingobacteriia</taxon>
        <taxon>Sphingobacteriales</taxon>
        <taxon>Sphingobacteriaceae</taxon>
        <taxon>Pedobacter</taxon>
    </lineage>
</organism>
<reference evidence="3 4" key="1">
    <citation type="submission" date="2017-10" db="EMBL/GenBank/DDBJ databases">
        <title>Whole genome of Pedobacter ginsengisoli T01R-27 isolated from tomato rhizosphere.</title>
        <authorList>
            <person name="Weon H.-Y."/>
            <person name="Lee S.A."/>
            <person name="Sang M.K."/>
            <person name="Song J."/>
        </authorList>
    </citation>
    <scope>NUCLEOTIDE SEQUENCE [LARGE SCALE GENOMIC DNA]</scope>
    <source>
        <strain evidence="3 4">T01R-27</strain>
    </source>
</reference>
<evidence type="ECO:0000313" key="4">
    <source>
        <dbReference type="Proteomes" id="UP000223749"/>
    </source>
</evidence>
<dbReference type="InterPro" id="IPR037066">
    <property type="entry name" value="Plug_dom_sf"/>
</dbReference>
<evidence type="ECO:0000256" key="1">
    <source>
        <dbReference type="SAM" id="MobiDB-lite"/>
    </source>
</evidence>
<dbReference type="Gene3D" id="2.170.130.10">
    <property type="entry name" value="TonB-dependent receptor, plug domain"/>
    <property type="match status" value="1"/>
</dbReference>
<feature type="region of interest" description="Disordered" evidence="1">
    <location>
        <begin position="1"/>
        <end position="26"/>
    </location>
</feature>
<dbReference type="EMBL" id="CP024091">
    <property type="protein sequence ID" value="ATP57180.1"/>
    <property type="molecule type" value="Genomic_DNA"/>
</dbReference>
<gene>
    <name evidence="3" type="ORF">CPT03_12205</name>
</gene>
<dbReference type="Pfam" id="PF07715">
    <property type="entry name" value="Plug"/>
    <property type="match status" value="1"/>
</dbReference>
<protein>
    <recommendedName>
        <fullName evidence="2">TonB-dependent receptor plug domain-containing protein</fullName>
    </recommendedName>
</protein>
<proteinExistence type="predicted"/>
<dbReference type="InterPro" id="IPR012910">
    <property type="entry name" value="Plug_dom"/>
</dbReference>
<dbReference type="KEGG" id="pgs:CPT03_12205"/>
<name>A0A2D1U6E2_9SPHI</name>
<dbReference type="SUPFAM" id="SSF56935">
    <property type="entry name" value="Porins"/>
    <property type="match status" value="1"/>
</dbReference>
<accession>A0A2D1U6E2</accession>
<dbReference type="Proteomes" id="UP000223749">
    <property type="component" value="Chromosome"/>
</dbReference>
<evidence type="ECO:0000259" key="2">
    <source>
        <dbReference type="Pfam" id="PF07715"/>
    </source>
</evidence>
<sequence>MYAQNPDRSPLKESVTDTSKNSARKKVIAQTGTTVSPSKLSKIPAVSLQQYLKGQAPGINIQEPSGEPGTVQNMFIRGISALCYLRLM</sequence>
<keyword evidence="4" id="KW-1185">Reference proteome</keyword>
<dbReference type="AlphaFoldDB" id="A0A2D1U6E2"/>